<evidence type="ECO:0000313" key="2">
    <source>
        <dbReference type="EMBL" id="AYA93583.1"/>
    </source>
</evidence>
<organism evidence="2">
    <name type="scientific">Human papillomavirus</name>
    <dbReference type="NCBI Taxonomy" id="10566"/>
    <lineage>
        <taxon>Viruses</taxon>
        <taxon>Monodnaviria</taxon>
        <taxon>Shotokuvirae</taxon>
        <taxon>Cossaviricota</taxon>
        <taxon>Papovaviricetes</taxon>
        <taxon>Zurhausenvirales</taxon>
        <taxon>Papillomaviridae</taxon>
    </lineage>
</organism>
<protein>
    <submittedName>
        <fullName evidence="2">E4 protein</fullName>
    </submittedName>
</protein>
<feature type="region of interest" description="Disordered" evidence="1">
    <location>
        <begin position="85"/>
        <end position="161"/>
    </location>
</feature>
<proteinExistence type="predicted"/>
<feature type="compositionally biased region" description="Polar residues" evidence="1">
    <location>
        <begin position="85"/>
        <end position="100"/>
    </location>
</feature>
<sequence length="198" mass="23256">MIMIQIIHIYIQIGMKFIIRTFLMSGTKCLVKWIIMDYTMMMSQGKECIFKYFLLMPRDMVKQDNGLLNTKIQLFPLLLLAHQSSPTSGSRASPPSSQGNHPDVHHRRKDPQEDLKTLAKRAAAARRQQVHWDLDDENDKENQNPNNEDPTEPPENEEDPTHLPYLLKKWERDINRFREQVYHDLEGLKKRLGIQTSF</sequence>
<feature type="compositionally biased region" description="Acidic residues" evidence="1">
    <location>
        <begin position="149"/>
        <end position="158"/>
    </location>
</feature>
<dbReference type="EMBL" id="MH777185">
    <property type="protein sequence ID" value="AYA93583.1"/>
    <property type="molecule type" value="Genomic_DNA"/>
</dbReference>
<reference evidence="2" key="1">
    <citation type="journal article" date="2018" name="Nat. Med.">
        <title>Expanded skin virome in DOCK8-deficient patients.</title>
        <authorList>
            <consortium name="NISC Comparative Sequencing Program"/>
            <person name="Tirosh O."/>
            <person name="Conlan S."/>
            <person name="Deming C."/>
            <person name="Lee-Lin S.Q."/>
            <person name="Huang X."/>
            <person name="Su H.C."/>
            <person name="Freeman A.F."/>
            <person name="Segre J.A."/>
            <person name="Kong H.H."/>
        </authorList>
    </citation>
    <scope>NUCLEOTIDE SEQUENCE</scope>
    <source>
        <strain evidence="2">HPV-mSK_037</strain>
    </source>
</reference>
<accession>A0A385PKN5</accession>
<evidence type="ECO:0000256" key="1">
    <source>
        <dbReference type="SAM" id="MobiDB-lite"/>
    </source>
</evidence>
<name>A0A385PKN5_9PAPI</name>